<dbReference type="Proteomes" id="UP000000346">
    <property type="component" value="Chromosome"/>
</dbReference>
<dbReference type="InterPro" id="IPR005707">
    <property type="entry name" value="Ribosomal_uS2_euk/arc"/>
</dbReference>
<dbReference type="KEGG" id="asc:ASAC_1003"/>
<sequence>MSDEQKQEEPNPEAEREEAEERSVEGQQISEAEEQGLLVSSDLYKKAGVVYGTQICTKYMRQFVYKVLPDGFYLLDVKKIDERIRIAGRFLASFDPSKIAVVATRIYGQRPVTAMCEKIGCKPVVGRIVPGIFTNPKLDIYVEPEVVVVTDTRTDRQAVVEASKIGVPVVALADTDSRVEDVDLIIPANNKGRRSLALVYWLLTREIMRNRGLLQPGQEPSFTYEDFMAGKVAEGSGTA</sequence>
<accession>D9Q270</accession>
<dbReference type="FunFam" id="3.40.50.10490:FF:000030">
    <property type="entry name" value="30S ribosomal protein S2"/>
    <property type="match status" value="1"/>
</dbReference>
<dbReference type="InterPro" id="IPR023454">
    <property type="entry name" value="Ribosomal_uS2_arc"/>
</dbReference>
<dbReference type="HOGENOM" id="CLU_058171_3_0_2"/>
<dbReference type="InterPro" id="IPR001865">
    <property type="entry name" value="Ribosomal_uS2"/>
</dbReference>
<evidence type="ECO:0000256" key="4">
    <source>
        <dbReference type="ARBA" id="ARBA00035256"/>
    </source>
</evidence>
<reference evidence="8 9" key="1">
    <citation type="journal article" date="2010" name="Appl. Environ. Microbiol.">
        <title>The genome sequence of the crenarchaeon Acidilobus saccharovorans supports a new order, Acidilobales, and suggests an important ecological role in terrestrial acidic hot springs.</title>
        <authorList>
            <person name="Mardanov A.V."/>
            <person name="Svetlitchnyi V.A."/>
            <person name="Beletsky A.V."/>
            <person name="Prokofeva M.I."/>
            <person name="Bonch-Osmolovskaya E.A."/>
            <person name="Ravin N.V."/>
            <person name="Skryabin K.G."/>
        </authorList>
    </citation>
    <scope>NUCLEOTIDE SEQUENCE [LARGE SCALE GENOMIC DNA]</scope>
    <source>
        <strain evidence="9">DSM 16705 / JCM 18335 / VKM B-2471 / 345-15</strain>
    </source>
</reference>
<dbReference type="PROSITE" id="PS00963">
    <property type="entry name" value="RIBOSOMAL_S2_2"/>
    <property type="match status" value="1"/>
</dbReference>
<feature type="region of interest" description="Disordered" evidence="7">
    <location>
        <begin position="1"/>
        <end position="29"/>
    </location>
</feature>
<organism evidence="8 9">
    <name type="scientific">Acidilobus saccharovorans (strain DSM 16705 / JCM 18335 / VKM B-2471 / 345-15)</name>
    <dbReference type="NCBI Taxonomy" id="666510"/>
    <lineage>
        <taxon>Archaea</taxon>
        <taxon>Thermoproteota</taxon>
        <taxon>Thermoprotei</taxon>
        <taxon>Acidilobales</taxon>
        <taxon>Acidilobaceae</taxon>
        <taxon>Acidilobus</taxon>
    </lineage>
</organism>
<evidence type="ECO:0000256" key="6">
    <source>
        <dbReference type="RuleBase" id="RU003631"/>
    </source>
</evidence>
<evidence type="ECO:0000313" key="9">
    <source>
        <dbReference type="Proteomes" id="UP000000346"/>
    </source>
</evidence>
<keyword evidence="2 5" id="KW-0689">Ribosomal protein</keyword>
<dbReference type="Gene3D" id="3.40.50.10490">
    <property type="entry name" value="Glucose-6-phosphate isomerase like protein, domain 1"/>
    <property type="match status" value="1"/>
</dbReference>
<dbReference type="NCBIfam" id="TIGR01012">
    <property type="entry name" value="uS2_euk_arch"/>
    <property type="match status" value="1"/>
</dbReference>
<dbReference type="FunCoup" id="D9Q270">
    <property type="interactions" value="132"/>
</dbReference>
<proteinExistence type="inferred from homology"/>
<dbReference type="CDD" id="cd01425">
    <property type="entry name" value="RPS2"/>
    <property type="match status" value="1"/>
</dbReference>
<dbReference type="GO" id="GO:0003735">
    <property type="term" value="F:structural constituent of ribosome"/>
    <property type="evidence" value="ECO:0007669"/>
    <property type="project" value="InterPro"/>
</dbReference>
<dbReference type="InParanoid" id="D9Q270"/>
<dbReference type="PRINTS" id="PR00395">
    <property type="entry name" value="RIBOSOMALS2"/>
</dbReference>
<dbReference type="SUPFAM" id="SSF52313">
    <property type="entry name" value="Ribosomal protein S2"/>
    <property type="match status" value="1"/>
</dbReference>
<evidence type="ECO:0000256" key="1">
    <source>
        <dbReference type="ARBA" id="ARBA00006242"/>
    </source>
</evidence>
<protein>
    <recommendedName>
        <fullName evidence="4 5">Small ribosomal subunit protein uS2</fullName>
    </recommendedName>
</protein>
<evidence type="ECO:0000256" key="3">
    <source>
        <dbReference type="ARBA" id="ARBA00023274"/>
    </source>
</evidence>
<evidence type="ECO:0000256" key="7">
    <source>
        <dbReference type="SAM" id="MobiDB-lite"/>
    </source>
</evidence>
<dbReference type="PANTHER" id="PTHR11489">
    <property type="entry name" value="40S RIBOSOMAL PROTEIN SA"/>
    <property type="match status" value="1"/>
</dbReference>
<name>D9Q270_ACIS3</name>
<dbReference type="eggNOG" id="arCOG04245">
    <property type="taxonomic scope" value="Archaea"/>
</dbReference>
<dbReference type="RefSeq" id="WP_013266920.1">
    <property type="nucleotide sequence ID" value="NC_014374.1"/>
</dbReference>
<comment type="similarity">
    <text evidence="1 5 6">Belongs to the universal ribosomal protein uS2 family.</text>
</comment>
<dbReference type="HAMAP" id="MF_00291_A">
    <property type="entry name" value="Ribosomal_uS2_A"/>
    <property type="match status" value="1"/>
</dbReference>
<keyword evidence="9" id="KW-1185">Reference proteome</keyword>
<gene>
    <name evidence="5" type="primary">rps2</name>
    <name evidence="8" type="ordered locus">ASAC_1003</name>
</gene>
<evidence type="ECO:0000256" key="5">
    <source>
        <dbReference type="HAMAP-Rule" id="MF_00291"/>
    </source>
</evidence>
<dbReference type="InterPro" id="IPR018130">
    <property type="entry name" value="Ribosomal_uS2_CS"/>
</dbReference>
<dbReference type="STRING" id="666510.ASAC_1003"/>
<dbReference type="EMBL" id="CP001742">
    <property type="protein sequence ID" value="ADL19408.1"/>
    <property type="molecule type" value="Genomic_DNA"/>
</dbReference>
<dbReference type="GeneID" id="9499245"/>
<evidence type="ECO:0000256" key="2">
    <source>
        <dbReference type="ARBA" id="ARBA00022980"/>
    </source>
</evidence>
<evidence type="ECO:0000313" key="8">
    <source>
        <dbReference type="EMBL" id="ADL19408.1"/>
    </source>
</evidence>
<dbReference type="GO" id="GO:0015935">
    <property type="term" value="C:small ribosomal subunit"/>
    <property type="evidence" value="ECO:0007669"/>
    <property type="project" value="InterPro"/>
</dbReference>
<dbReference type="InterPro" id="IPR023591">
    <property type="entry name" value="Ribosomal_uS2_flav_dom_sf"/>
</dbReference>
<dbReference type="AlphaFoldDB" id="D9Q270"/>
<keyword evidence="3 5" id="KW-0687">Ribonucleoprotein</keyword>
<dbReference type="GO" id="GO:0006412">
    <property type="term" value="P:translation"/>
    <property type="evidence" value="ECO:0007669"/>
    <property type="project" value="UniProtKB-UniRule"/>
</dbReference>
<dbReference type="Pfam" id="PF00318">
    <property type="entry name" value="Ribosomal_S2"/>
    <property type="match status" value="1"/>
</dbReference>